<gene>
    <name evidence="2" type="ORF">D4A47_05745</name>
</gene>
<keyword evidence="3" id="KW-1185">Reference proteome</keyword>
<keyword evidence="1" id="KW-0472">Membrane</keyword>
<dbReference type="EMBL" id="RCHT01000006">
    <property type="protein sequence ID" value="RLL12473.1"/>
    <property type="molecule type" value="Genomic_DNA"/>
</dbReference>
<proteinExistence type="predicted"/>
<feature type="transmembrane region" description="Helical" evidence="1">
    <location>
        <begin position="103"/>
        <end position="123"/>
    </location>
</feature>
<accession>A0A498CQ58</accession>
<feature type="transmembrane region" description="Helical" evidence="1">
    <location>
        <begin position="43"/>
        <end position="63"/>
    </location>
</feature>
<dbReference type="Proteomes" id="UP000276301">
    <property type="component" value="Unassembled WGS sequence"/>
</dbReference>
<dbReference type="Pfam" id="PF09578">
    <property type="entry name" value="Spore_YabQ"/>
    <property type="match status" value="1"/>
</dbReference>
<keyword evidence="1" id="KW-0812">Transmembrane</keyword>
<organism evidence="2 3">
    <name type="scientific">Anaerotruncus massiliensis</name>
    <name type="common">ex Liu et al. 2021</name>
    <dbReference type="NCBI Taxonomy" id="2321404"/>
    <lineage>
        <taxon>Bacteria</taxon>
        <taxon>Bacillati</taxon>
        <taxon>Bacillota</taxon>
        <taxon>Clostridia</taxon>
        <taxon>Eubacteriales</taxon>
        <taxon>Oscillospiraceae</taxon>
        <taxon>Anaerotruncus</taxon>
    </lineage>
</organism>
<sequence>MEITVAGQTWLFLLSVALGAALGVCYDVFRILRIAFRHPSLAVLLEDILFSLAAAGATFAFLLTTGNGQLRAFFLIGELVGFSLYHCTLGALLIGAAKGIIAAIRWLFGLIYRVFVAPVLRLLEKIRGFLAKIMKQSAKCIKNKAKNSRIPLKKHSHLLYNLKKRLQWDGQKKNVKEQEQPGS</sequence>
<keyword evidence="1" id="KW-1133">Transmembrane helix</keyword>
<evidence type="ECO:0008006" key="4">
    <source>
        <dbReference type="Google" id="ProtNLM"/>
    </source>
</evidence>
<comment type="caution">
    <text evidence="2">The sequence shown here is derived from an EMBL/GenBank/DDBJ whole genome shotgun (WGS) entry which is preliminary data.</text>
</comment>
<name>A0A498CQ58_9FIRM</name>
<feature type="transmembrane region" description="Helical" evidence="1">
    <location>
        <begin position="75"/>
        <end position="97"/>
    </location>
</feature>
<evidence type="ECO:0000313" key="3">
    <source>
        <dbReference type="Proteomes" id="UP000276301"/>
    </source>
</evidence>
<dbReference type="InterPro" id="IPR019074">
    <property type="entry name" value="YabQ"/>
</dbReference>
<protein>
    <recommendedName>
        <fullName evidence="4">Spore cortex biosynthesis protein YabQ</fullName>
    </recommendedName>
</protein>
<dbReference type="NCBIfam" id="TIGR02893">
    <property type="entry name" value="spore_yabQ"/>
    <property type="match status" value="1"/>
</dbReference>
<evidence type="ECO:0000313" key="2">
    <source>
        <dbReference type="EMBL" id="RLL12473.1"/>
    </source>
</evidence>
<dbReference type="RefSeq" id="WP_101551426.1">
    <property type="nucleotide sequence ID" value="NZ_DBFNFR010000010.1"/>
</dbReference>
<reference evidence="2 3" key="1">
    <citation type="submission" date="2018-10" db="EMBL/GenBank/DDBJ databases">
        <title>Anaerotruncus faecis sp. nov., isolated from human feces.</title>
        <authorList>
            <person name="Wang Y.-J."/>
        </authorList>
    </citation>
    <scope>NUCLEOTIDE SEQUENCE [LARGE SCALE GENOMIC DNA]</scope>
    <source>
        <strain evidence="2 3">22A2-44</strain>
    </source>
</reference>
<evidence type="ECO:0000256" key="1">
    <source>
        <dbReference type="SAM" id="Phobius"/>
    </source>
</evidence>
<dbReference type="AlphaFoldDB" id="A0A498CQ58"/>